<organism evidence="2 3">
    <name type="scientific">Batillaria attramentaria</name>
    <dbReference type="NCBI Taxonomy" id="370345"/>
    <lineage>
        <taxon>Eukaryota</taxon>
        <taxon>Metazoa</taxon>
        <taxon>Spiralia</taxon>
        <taxon>Lophotrochozoa</taxon>
        <taxon>Mollusca</taxon>
        <taxon>Gastropoda</taxon>
        <taxon>Caenogastropoda</taxon>
        <taxon>Sorbeoconcha</taxon>
        <taxon>Cerithioidea</taxon>
        <taxon>Batillariidae</taxon>
        <taxon>Batillaria</taxon>
    </lineage>
</organism>
<reference evidence="2 3" key="1">
    <citation type="journal article" date="2023" name="Sci. Data">
        <title>Genome assembly of the Korean intertidal mud-creeper Batillaria attramentaria.</title>
        <authorList>
            <person name="Patra A.K."/>
            <person name="Ho P.T."/>
            <person name="Jun S."/>
            <person name="Lee S.J."/>
            <person name="Kim Y."/>
            <person name="Won Y.J."/>
        </authorList>
    </citation>
    <scope>NUCLEOTIDE SEQUENCE [LARGE SCALE GENOMIC DNA]</scope>
    <source>
        <strain evidence="2">Wonlab-2016</strain>
    </source>
</reference>
<gene>
    <name evidence="2" type="ORF">BaRGS_00027003</name>
</gene>
<sequence>MAAAMEKSFLTALKSRLTHCANLIASGSVSEQVINTLNALSTNLQEAASGHVVSADVAQQLSSAISELTSKAKSALHVSCDQSGYQPPRRKEGFVITAEQIEVFQKLNFTVLQMARSLGVSYKTMKRRLKYVLVDRVRNALKRVDPGGVAMRQLRVAPISRRLYRVAGPNSLWHLDGYHKLIRWKIVIHGGVDGYSRAVVFMKASDNNRAETVRNLFLKATEEFGAPSRVRCDHGGENVEVAALMENQRGPRRGSAIMGRSVHNQRIGRMWVDVWKDVVNVFYSLFMSMEARMENVDEGILDIENDAHIWALHYVFLPRINHALDLFSVQKNNQGMRTERGQTPNQLFLRGMLSRYNDTSTAASDFWAGSTFNLQLPAQFQHGPELAARTCPLSPERLVELQAAVDPLSGPHTSAHALDLFRRTLTFLPV</sequence>
<dbReference type="InterPro" id="IPR058913">
    <property type="entry name" value="Integrase_dom_put"/>
</dbReference>
<dbReference type="PANTHER" id="PTHR46791:SF5">
    <property type="entry name" value="CLR5 DOMAIN-CONTAINING PROTEIN-RELATED"/>
    <property type="match status" value="1"/>
</dbReference>
<dbReference type="Gene3D" id="3.30.420.10">
    <property type="entry name" value="Ribonuclease H-like superfamily/Ribonuclease H"/>
    <property type="match status" value="1"/>
</dbReference>
<name>A0ABD0K4B1_9CAEN</name>
<dbReference type="EMBL" id="JACVVK020000257">
    <property type="protein sequence ID" value="KAK7481755.1"/>
    <property type="molecule type" value="Genomic_DNA"/>
</dbReference>
<feature type="domain" description="Integrase catalytic" evidence="1">
    <location>
        <begin position="165"/>
        <end position="352"/>
    </location>
</feature>
<dbReference type="InterPro" id="IPR012337">
    <property type="entry name" value="RNaseH-like_sf"/>
</dbReference>
<dbReference type="AlphaFoldDB" id="A0ABD0K4B1"/>
<dbReference type="InterPro" id="IPR036397">
    <property type="entry name" value="RNaseH_sf"/>
</dbReference>
<evidence type="ECO:0000313" key="3">
    <source>
        <dbReference type="Proteomes" id="UP001519460"/>
    </source>
</evidence>
<evidence type="ECO:0000313" key="2">
    <source>
        <dbReference type="EMBL" id="KAK7481755.1"/>
    </source>
</evidence>
<evidence type="ECO:0000259" key="1">
    <source>
        <dbReference type="PROSITE" id="PS50994"/>
    </source>
</evidence>
<accession>A0ABD0K4B1</accession>
<dbReference type="PROSITE" id="PS50994">
    <property type="entry name" value="INTEGRASE"/>
    <property type="match status" value="1"/>
</dbReference>
<dbReference type="PANTHER" id="PTHR46791">
    <property type="entry name" value="EXPRESSED PROTEIN"/>
    <property type="match status" value="1"/>
</dbReference>
<dbReference type="SUPFAM" id="SSF53098">
    <property type="entry name" value="Ribonuclease H-like"/>
    <property type="match status" value="1"/>
</dbReference>
<protein>
    <recommendedName>
        <fullName evidence="1">Integrase catalytic domain-containing protein</fullName>
    </recommendedName>
</protein>
<dbReference type="InterPro" id="IPR001584">
    <property type="entry name" value="Integrase_cat-core"/>
</dbReference>
<proteinExistence type="predicted"/>
<dbReference type="Pfam" id="PF24764">
    <property type="entry name" value="rva_4"/>
    <property type="match status" value="1"/>
</dbReference>
<comment type="caution">
    <text evidence="2">The sequence shown here is derived from an EMBL/GenBank/DDBJ whole genome shotgun (WGS) entry which is preliminary data.</text>
</comment>
<keyword evidence="3" id="KW-1185">Reference proteome</keyword>
<dbReference type="Proteomes" id="UP001519460">
    <property type="component" value="Unassembled WGS sequence"/>
</dbReference>